<feature type="domain" description="Inosine/uridine-preferring nucleoside hydrolase" evidence="2">
    <location>
        <begin position="33"/>
        <end position="303"/>
    </location>
</feature>
<keyword evidence="3" id="KW-0378">Hydrolase</keyword>
<reference evidence="3 4" key="1">
    <citation type="submission" date="2019-11" db="EMBL/GenBank/DDBJ databases">
        <authorList>
            <person name="Zheng R.K."/>
            <person name="Sun C.M."/>
        </authorList>
    </citation>
    <scope>NUCLEOTIDE SEQUENCE [LARGE SCALE GENOMIC DNA]</scope>
    <source>
        <strain evidence="3 4">WC007</strain>
    </source>
</reference>
<dbReference type="GO" id="GO:0016799">
    <property type="term" value="F:hydrolase activity, hydrolyzing N-glycosyl compounds"/>
    <property type="evidence" value="ECO:0007669"/>
    <property type="project" value="InterPro"/>
</dbReference>
<gene>
    <name evidence="3" type="ORF">GM418_28735</name>
</gene>
<dbReference type="Gene3D" id="3.90.245.10">
    <property type="entry name" value="Ribonucleoside hydrolase-like"/>
    <property type="match status" value="1"/>
</dbReference>
<dbReference type="Proteomes" id="UP000428260">
    <property type="component" value="Chromosome"/>
</dbReference>
<evidence type="ECO:0000313" key="3">
    <source>
        <dbReference type="EMBL" id="QGY48245.1"/>
    </source>
</evidence>
<dbReference type="PANTHER" id="PTHR43264">
    <property type="match status" value="1"/>
</dbReference>
<organism evidence="3 4">
    <name type="scientific">Maribellus comscasis</name>
    <dbReference type="NCBI Taxonomy" id="2681766"/>
    <lineage>
        <taxon>Bacteria</taxon>
        <taxon>Pseudomonadati</taxon>
        <taxon>Bacteroidota</taxon>
        <taxon>Bacteroidia</taxon>
        <taxon>Marinilabiliales</taxon>
        <taxon>Prolixibacteraceae</taxon>
        <taxon>Maribellus</taxon>
    </lineage>
</organism>
<protein>
    <submittedName>
        <fullName evidence="3">Nucleoside hydrolase</fullName>
    </submittedName>
</protein>
<dbReference type="EMBL" id="CP046401">
    <property type="protein sequence ID" value="QGY48245.1"/>
    <property type="molecule type" value="Genomic_DNA"/>
</dbReference>
<dbReference type="InterPro" id="IPR036452">
    <property type="entry name" value="Ribo_hydro-like"/>
</dbReference>
<name>A0A6I6JZ60_9BACT</name>
<dbReference type="SUPFAM" id="SSF53590">
    <property type="entry name" value="Nucleoside hydrolase"/>
    <property type="match status" value="1"/>
</dbReference>
<dbReference type="KEGG" id="mcos:GM418_28735"/>
<proteinExistence type="predicted"/>
<evidence type="ECO:0000259" key="2">
    <source>
        <dbReference type="Pfam" id="PF01156"/>
    </source>
</evidence>
<dbReference type="Pfam" id="PF01156">
    <property type="entry name" value="IU_nuc_hydro"/>
    <property type="match status" value="1"/>
</dbReference>
<evidence type="ECO:0000313" key="4">
    <source>
        <dbReference type="Proteomes" id="UP000428260"/>
    </source>
</evidence>
<dbReference type="InterPro" id="IPR001910">
    <property type="entry name" value="Inosine/uridine_hydrolase_dom"/>
</dbReference>
<dbReference type="AlphaFoldDB" id="A0A6I6JZ60"/>
<sequence>MKRLILLIFFAGILLYNSLAKKNVWHPIEKVSVIFDTDMGPDYDDVGALAALNALADNGEVEILACGSSNQYEKSVPLIDIINTYYGRPNIPIGSVKGRAGAFGPWHKGRKWTEELPLHYQHTIYTTSEAPDAVSVYRKVLSNQPDSSVTIVTVGFLTNLNNLLKSAPDQISPLTGMELVQKKVKQLVSMAGDFKEGKDACNILLDVQSGKYVFENWPTKIIISGGEIGRSIRTGDRLVKTKTKNNPVKDAYEIAFIEDRLDTVSNYKYRKGGRSSYDQTAVLVAVRGVRNYFDMESGTMVVKDRAVIDWIPDENGNHYRLIDKMPKRDLAVIIEDLMIQKPAKLKYSGDPPANRKPMLLQKGKHPD</sequence>
<keyword evidence="4" id="KW-1185">Reference proteome</keyword>
<feature type="region of interest" description="Disordered" evidence="1">
    <location>
        <begin position="345"/>
        <end position="367"/>
    </location>
</feature>
<accession>A0A6I6JZ60</accession>
<evidence type="ECO:0000256" key="1">
    <source>
        <dbReference type="SAM" id="MobiDB-lite"/>
    </source>
</evidence>
<dbReference type="PANTHER" id="PTHR43264:SF1">
    <property type="entry name" value="INOSINE_URIDINE-PREFERRING NUCLEOSIDE HYDROLASE DOMAIN-CONTAINING PROTEIN"/>
    <property type="match status" value="1"/>
</dbReference>